<evidence type="ECO:0000313" key="3">
    <source>
        <dbReference type="Proteomes" id="UP000193866"/>
    </source>
</evidence>
<accession>A0A1X1YAH7</accession>
<protein>
    <submittedName>
        <fullName evidence="2">Recombinase RecB</fullName>
    </submittedName>
</protein>
<sequence length="569" mass="62010">MKRPITLGGYPAKQCPRRTHNQFSPTAPPRPAPSPELQALFDAGIAFEALVVDLLRDQFAGTPTGLLVFDPDLDWDQCKALTVDAMCAGVPVIVGGRLPDTNGRVGAPDVLLQHAGGYLPVDVKHHRTMKPAGPAKSVTVSALASPTHRYQHGGFSNAASHWRDDTLQLAHYTRMLQELGHHPSSLPGAAGTELLVGGIIGTSDLTDLVAASHGIVWYDLATPVQPTYSASAPEHRALRSPLQRYDHEFAFRLKVAAAAQAGGEIVRPYRTAECGSCEWFDYCNQVAGPADASFALHTGHLNARQWHHLYRVSGTNGHLTVQQLADTAPAQHAETFRDHSVGTTTPQRTLENAVRRAQMTVAGLNLQPRTGTWPAPPAADIEVDFDIEWDTDDRIYQWGLRIRDGHDDTTARYQPIISFEPLDDQREAALAEQFADTIITLRRSATLAGKSVTIFHWSHPEISKTGKFPRVAEALDGITVDLLSWFNTEFFAVKSSSLKNVAPLFGFHWGVEDPGGRASQVKIAQARAAGPIADAARKWCLDYNESDVHAQAAIRDGIRRRSPAGAHPV</sequence>
<dbReference type="OrthoDB" id="3274988at2"/>
<dbReference type="STRING" id="1108812.AWC16_20560"/>
<feature type="region of interest" description="Disordered" evidence="1">
    <location>
        <begin position="1"/>
        <end position="33"/>
    </location>
</feature>
<organism evidence="2 3">
    <name type="scientific">Mycolicibacter longobardus</name>
    <dbReference type="NCBI Taxonomy" id="1108812"/>
    <lineage>
        <taxon>Bacteria</taxon>
        <taxon>Bacillati</taxon>
        <taxon>Actinomycetota</taxon>
        <taxon>Actinomycetes</taxon>
        <taxon>Mycobacteriales</taxon>
        <taxon>Mycobacteriaceae</taxon>
        <taxon>Mycolicibacter</taxon>
    </lineage>
</organism>
<dbReference type="RefSeq" id="WP_085266401.1">
    <property type="nucleotide sequence ID" value="NZ_LQPG01000039.1"/>
</dbReference>
<evidence type="ECO:0000256" key="1">
    <source>
        <dbReference type="SAM" id="MobiDB-lite"/>
    </source>
</evidence>
<dbReference type="EMBL" id="LQPG01000039">
    <property type="protein sequence ID" value="ORW08122.1"/>
    <property type="molecule type" value="Genomic_DNA"/>
</dbReference>
<name>A0A1X1YAH7_9MYCO</name>
<reference evidence="2 3" key="1">
    <citation type="submission" date="2016-01" db="EMBL/GenBank/DDBJ databases">
        <title>The new phylogeny of the genus Mycobacterium.</title>
        <authorList>
            <person name="Tarcisio F."/>
            <person name="Conor M."/>
            <person name="Antonella G."/>
            <person name="Elisabetta G."/>
            <person name="Giulia F.S."/>
            <person name="Sara T."/>
            <person name="Anna F."/>
            <person name="Clotilde B."/>
            <person name="Roberto B."/>
            <person name="Veronica D.S."/>
            <person name="Fabio R."/>
            <person name="Monica P."/>
            <person name="Olivier J."/>
            <person name="Enrico T."/>
            <person name="Nicola S."/>
        </authorList>
    </citation>
    <scope>NUCLEOTIDE SEQUENCE [LARGE SCALE GENOMIC DNA]</scope>
    <source>
        <strain evidence="2 3">DSM 45394</strain>
    </source>
</reference>
<dbReference type="AlphaFoldDB" id="A0A1X1YAH7"/>
<dbReference type="Proteomes" id="UP000193866">
    <property type="component" value="Unassembled WGS sequence"/>
</dbReference>
<evidence type="ECO:0000313" key="2">
    <source>
        <dbReference type="EMBL" id="ORW08122.1"/>
    </source>
</evidence>
<gene>
    <name evidence="2" type="ORF">AWC16_20560</name>
</gene>
<keyword evidence="3" id="KW-1185">Reference proteome</keyword>
<comment type="caution">
    <text evidence="2">The sequence shown here is derived from an EMBL/GenBank/DDBJ whole genome shotgun (WGS) entry which is preliminary data.</text>
</comment>
<proteinExistence type="predicted"/>